<proteinExistence type="predicted"/>
<reference evidence="2 3" key="1">
    <citation type="submission" date="2023-07" db="EMBL/GenBank/DDBJ databases">
        <title>Sequencing the genomes of 1000 actinobacteria strains.</title>
        <authorList>
            <person name="Klenk H.-P."/>
        </authorList>
    </citation>
    <scope>NUCLEOTIDE SEQUENCE [LARGE SCALE GENOMIC DNA]</scope>
    <source>
        <strain evidence="2 3">DSM 44711</strain>
    </source>
</reference>
<keyword evidence="3" id="KW-1185">Reference proteome</keyword>
<sequence>MLVTALNLLLTAAALVGFLALRRRWKAADRAIAEAEAGHARLDRQRYRRRLRDPHGN</sequence>
<dbReference type="RefSeq" id="WP_310408736.1">
    <property type="nucleotide sequence ID" value="NZ_JAVDYC010000001.1"/>
</dbReference>
<accession>A0AAE3ZLX8</accession>
<keyword evidence="1" id="KW-1133">Transmembrane helix</keyword>
<evidence type="ECO:0000256" key="1">
    <source>
        <dbReference type="SAM" id="Phobius"/>
    </source>
</evidence>
<evidence type="ECO:0000313" key="3">
    <source>
        <dbReference type="Proteomes" id="UP001183629"/>
    </source>
</evidence>
<comment type="caution">
    <text evidence="2">The sequence shown here is derived from an EMBL/GenBank/DDBJ whole genome shotgun (WGS) entry which is preliminary data.</text>
</comment>
<keyword evidence="1" id="KW-0812">Transmembrane</keyword>
<keyword evidence="1" id="KW-0472">Membrane</keyword>
<name>A0AAE3ZLX8_9ACTN</name>
<dbReference type="Proteomes" id="UP001183629">
    <property type="component" value="Unassembled WGS sequence"/>
</dbReference>
<feature type="transmembrane region" description="Helical" evidence="1">
    <location>
        <begin position="6"/>
        <end position="21"/>
    </location>
</feature>
<gene>
    <name evidence="2" type="ORF">J2S44_000545</name>
</gene>
<dbReference type="EMBL" id="JAVDYC010000001">
    <property type="protein sequence ID" value="MDR7320295.1"/>
    <property type="molecule type" value="Genomic_DNA"/>
</dbReference>
<dbReference type="AlphaFoldDB" id="A0AAE3ZLX8"/>
<protein>
    <submittedName>
        <fullName evidence="2">Uncharacterized protein</fullName>
    </submittedName>
</protein>
<organism evidence="2 3">
    <name type="scientific">Catenuloplanes niger</name>
    <dbReference type="NCBI Taxonomy" id="587534"/>
    <lineage>
        <taxon>Bacteria</taxon>
        <taxon>Bacillati</taxon>
        <taxon>Actinomycetota</taxon>
        <taxon>Actinomycetes</taxon>
        <taxon>Micromonosporales</taxon>
        <taxon>Micromonosporaceae</taxon>
        <taxon>Catenuloplanes</taxon>
    </lineage>
</organism>
<evidence type="ECO:0000313" key="2">
    <source>
        <dbReference type="EMBL" id="MDR7320295.1"/>
    </source>
</evidence>